<sequence length="100" mass="10853">MASVVKTGKSPRQALEWLLTLLVVGLMALVVITRIIAPMAVGEHVSSKVYIVSRGDTLVSIAERVDPNANPYPIVARMEVQTHGTVLWPGERIIVPTARP</sequence>
<organism evidence="2 3">
    <name type="scientific">Ferrimicrobium acidiphilum DSM 19497</name>
    <dbReference type="NCBI Taxonomy" id="1121877"/>
    <lineage>
        <taxon>Bacteria</taxon>
        <taxon>Bacillati</taxon>
        <taxon>Actinomycetota</taxon>
        <taxon>Acidimicrobiia</taxon>
        <taxon>Acidimicrobiales</taxon>
        <taxon>Acidimicrobiaceae</taxon>
        <taxon>Ferrimicrobium</taxon>
    </lineage>
</organism>
<dbReference type="Gene3D" id="3.10.350.10">
    <property type="entry name" value="LysM domain"/>
    <property type="match status" value="1"/>
</dbReference>
<keyword evidence="1" id="KW-1133">Transmembrane helix</keyword>
<name>A0A0D8FWQ6_9ACTN</name>
<protein>
    <submittedName>
        <fullName evidence="2">Uncharacterized protein</fullName>
    </submittedName>
</protein>
<feature type="transmembrane region" description="Helical" evidence="1">
    <location>
        <begin position="17"/>
        <end position="37"/>
    </location>
</feature>
<keyword evidence="3" id="KW-1185">Reference proteome</keyword>
<accession>A0A0D8FWQ6</accession>
<dbReference type="OrthoDB" id="5244690at2"/>
<comment type="caution">
    <text evidence="2">The sequence shown here is derived from an EMBL/GenBank/DDBJ whole genome shotgun (WGS) entry which is preliminary data.</text>
</comment>
<dbReference type="InterPro" id="IPR036779">
    <property type="entry name" value="LysM_dom_sf"/>
</dbReference>
<evidence type="ECO:0000313" key="2">
    <source>
        <dbReference type="EMBL" id="KJE77561.1"/>
    </source>
</evidence>
<dbReference type="Proteomes" id="UP000032336">
    <property type="component" value="Unassembled WGS sequence"/>
</dbReference>
<evidence type="ECO:0000313" key="3">
    <source>
        <dbReference type="Proteomes" id="UP000032336"/>
    </source>
</evidence>
<proteinExistence type="predicted"/>
<dbReference type="RefSeq" id="WP_035388603.1">
    <property type="nucleotide sequence ID" value="NZ_JXUW01000004.1"/>
</dbReference>
<dbReference type="EMBL" id="JXUW01000004">
    <property type="protein sequence ID" value="KJE77561.1"/>
    <property type="molecule type" value="Genomic_DNA"/>
</dbReference>
<keyword evidence="1" id="KW-0812">Transmembrane</keyword>
<dbReference type="AlphaFoldDB" id="A0A0D8FWQ6"/>
<evidence type="ECO:0000256" key="1">
    <source>
        <dbReference type="SAM" id="Phobius"/>
    </source>
</evidence>
<keyword evidence="1" id="KW-0472">Membrane</keyword>
<gene>
    <name evidence="2" type="ORF">FEAC_06700</name>
</gene>
<dbReference type="GeneID" id="78371971"/>
<reference evidence="2 3" key="1">
    <citation type="submission" date="2015-01" db="EMBL/GenBank/DDBJ databases">
        <title>Draft genome of the acidophilic iron oxidizer Ferrimicrobium acidiphilum strain T23.</title>
        <authorList>
            <person name="Poehlein A."/>
            <person name="Eisen S."/>
            <person name="Schloemann M."/>
            <person name="Johnson B.D."/>
            <person name="Daniel R."/>
            <person name="Muehling M."/>
        </authorList>
    </citation>
    <scope>NUCLEOTIDE SEQUENCE [LARGE SCALE GENOMIC DNA]</scope>
    <source>
        <strain evidence="2 3">T23</strain>
    </source>
</reference>